<dbReference type="InterPro" id="IPR018170">
    <property type="entry name" value="Aldo/ket_reductase_CS"/>
</dbReference>
<evidence type="ECO:0000259" key="3">
    <source>
        <dbReference type="Pfam" id="PF00248"/>
    </source>
</evidence>
<dbReference type="Pfam" id="PF00248">
    <property type="entry name" value="Aldo_ket_red"/>
    <property type="match status" value="2"/>
</dbReference>
<comment type="caution">
    <text evidence="4">The sequence shown here is derived from an EMBL/GenBank/DDBJ whole genome shotgun (WGS) entry which is preliminary data.</text>
</comment>
<dbReference type="FunFam" id="3.20.20.100:FF:000013">
    <property type="entry name" value="NADPH-dependent codeinone reductase 1-1"/>
    <property type="match status" value="1"/>
</dbReference>
<dbReference type="EMBL" id="CM017879">
    <property type="protein sequence ID" value="KAG1358791.1"/>
    <property type="molecule type" value="Genomic_DNA"/>
</dbReference>
<dbReference type="PROSITE" id="PS00063">
    <property type="entry name" value="ALDOKETO_REDUCTASE_3"/>
    <property type="match status" value="1"/>
</dbReference>
<dbReference type="Gene3D" id="3.20.20.100">
    <property type="entry name" value="NADP-dependent oxidoreductase domain"/>
    <property type="match status" value="2"/>
</dbReference>
<keyword evidence="2" id="KW-0521">NADP</keyword>
<sequence length="384" mass="42525">MGGIPEVALSSGGQAMPVVGMGTASYPPASKETRRSAILEAIGLGYRHFDTASFYGTEQSLGKAIAEAIQLGLVKREELFITSKLWGTDAYGDRVVPALRESLRNLQLDYLDLYLVHWPLSLKPGGTAFPINKDDILPLDLKSVWEAMEECQRLGLAKSIGVSNFSCKKNLQLDYLDLYLVHWPLSLKPGGTAFPINKDDILPLDLKSVWEAMEECQRLGLAKSIGVSNFSCKKLENVLSVATIPPAVNQVEMHPVWQQKKLMDFCKDKGIQVCAYSPLGANGTPWGTKKVMESDVLKKIALAKGKSTAQVALRWIYEQGAGMVVKSFNKERMKENIDIFDWDLSKEELHEISQIPQHKGLPGEDFVSPNGPFKSLDELWDGEI</sequence>
<feature type="domain" description="NADP-dependent oxidoreductase" evidence="3">
    <location>
        <begin position="169"/>
        <end position="355"/>
    </location>
</feature>
<proteinExistence type="inferred from homology"/>
<accession>A0A8K0IIF2</accession>
<organism evidence="4 5">
    <name type="scientific">Cocos nucifera</name>
    <name type="common">Coconut palm</name>
    <dbReference type="NCBI Taxonomy" id="13894"/>
    <lineage>
        <taxon>Eukaryota</taxon>
        <taxon>Viridiplantae</taxon>
        <taxon>Streptophyta</taxon>
        <taxon>Embryophyta</taxon>
        <taxon>Tracheophyta</taxon>
        <taxon>Spermatophyta</taxon>
        <taxon>Magnoliopsida</taxon>
        <taxon>Liliopsida</taxon>
        <taxon>Arecaceae</taxon>
        <taxon>Arecoideae</taxon>
        <taxon>Cocoseae</taxon>
        <taxon>Attaleinae</taxon>
        <taxon>Cocos</taxon>
    </lineage>
</organism>
<dbReference type="InterPro" id="IPR023210">
    <property type="entry name" value="NADP_OxRdtase_dom"/>
</dbReference>
<dbReference type="InterPro" id="IPR020471">
    <property type="entry name" value="AKR"/>
</dbReference>
<reference evidence="4" key="1">
    <citation type="journal article" date="2017" name="Gigascience">
        <title>The genome draft of coconut (Cocos nucifera).</title>
        <authorList>
            <person name="Xiao Y."/>
            <person name="Xu P."/>
            <person name="Fan H."/>
            <person name="Baudouin L."/>
            <person name="Xia W."/>
            <person name="Bocs S."/>
            <person name="Xu J."/>
            <person name="Li Q."/>
            <person name="Guo A."/>
            <person name="Zhou L."/>
            <person name="Li J."/>
            <person name="Wu Y."/>
            <person name="Ma Z."/>
            <person name="Armero A."/>
            <person name="Issali A.E."/>
            <person name="Liu N."/>
            <person name="Peng M."/>
            <person name="Yang Y."/>
        </authorList>
    </citation>
    <scope>NUCLEOTIDE SEQUENCE</scope>
    <source>
        <tissue evidence="4">Spear leaf of Hainan Tall coconut</tissue>
    </source>
</reference>
<evidence type="ECO:0000313" key="4">
    <source>
        <dbReference type="EMBL" id="KAG1358791.1"/>
    </source>
</evidence>
<dbReference type="PANTHER" id="PTHR11732">
    <property type="entry name" value="ALDO/KETO REDUCTASE"/>
    <property type="match status" value="1"/>
</dbReference>
<keyword evidence="5" id="KW-1185">Reference proteome</keyword>
<dbReference type="PROSITE" id="PS00798">
    <property type="entry name" value="ALDOKETO_REDUCTASE_1"/>
    <property type="match status" value="1"/>
</dbReference>
<reference evidence="4" key="2">
    <citation type="submission" date="2019-07" db="EMBL/GenBank/DDBJ databases">
        <authorList>
            <person name="Yang Y."/>
            <person name="Bocs S."/>
            <person name="Baudouin L."/>
        </authorList>
    </citation>
    <scope>NUCLEOTIDE SEQUENCE</scope>
    <source>
        <tissue evidence="4">Spear leaf of Hainan Tall coconut</tissue>
    </source>
</reference>
<dbReference type="PROSITE" id="PS00062">
    <property type="entry name" value="ALDOKETO_REDUCTASE_2"/>
    <property type="match status" value="2"/>
</dbReference>
<protein>
    <submittedName>
        <fullName evidence="4">Deoxymugineic acid synthase 1</fullName>
    </submittedName>
</protein>
<evidence type="ECO:0000256" key="1">
    <source>
        <dbReference type="ARBA" id="ARBA00007905"/>
    </source>
</evidence>
<comment type="similarity">
    <text evidence="1">Belongs to the aldo/keto reductase family.</text>
</comment>
<dbReference type="GO" id="GO:0016616">
    <property type="term" value="F:oxidoreductase activity, acting on the CH-OH group of donors, NAD or NADP as acceptor"/>
    <property type="evidence" value="ECO:0007669"/>
    <property type="project" value="InterPro"/>
</dbReference>
<feature type="domain" description="NADP-dependent oxidoreductase" evidence="3">
    <location>
        <begin position="19"/>
        <end position="168"/>
    </location>
</feature>
<name>A0A8K0IIF2_COCNU</name>
<evidence type="ECO:0000256" key="2">
    <source>
        <dbReference type="ARBA" id="ARBA00022857"/>
    </source>
</evidence>
<dbReference type="InterPro" id="IPR044497">
    <property type="entry name" value="AKR4A/B"/>
</dbReference>
<dbReference type="Proteomes" id="UP000797356">
    <property type="component" value="Chromosome 8"/>
</dbReference>
<dbReference type="AlphaFoldDB" id="A0A8K0IIF2"/>
<dbReference type="CDD" id="cd19124">
    <property type="entry name" value="AKR_AKR4A_4B"/>
    <property type="match status" value="1"/>
</dbReference>
<dbReference type="OrthoDB" id="416253at2759"/>
<dbReference type="PRINTS" id="PR00069">
    <property type="entry name" value="ALDKETRDTASE"/>
</dbReference>
<evidence type="ECO:0000313" key="5">
    <source>
        <dbReference type="Proteomes" id="UP000797356"/>
    </source>
</evidence>
<dbReference type="SUPFAM" id="SSF51430">
    <property type="entry name" value="NAD(P)-linked oxidoreductase"/>
    <property type="match status" value="2"/>
</dbReference>
<dbReference type="InterPro" id="IPR036812">
    <property type="entry name" value="NAD(P)_OxRdtase_dom_sf"/>
</dbReference>
<gene>
    <name evidence="4" type="ORF">COCNU_08G002370</name>
</gene>